<feature type="domain" description="Beta-lactamase-related" evidence="2">
    <location>
        <begin position="122"/>
        <end position="410"/>
    </location>
</feature>
<reference evidence="3 4" key="1">
    <citation type="submission" date="2020-12" db="EMBL/GenBank/DDBJ databases">
        <title>Pseudomonas schmalbachii sp. nov. isolated from millipede gut.</title>
        <authorList>
            <person name="Shelomi M."/>
        </authorList>
    </citation>
    <scope>NUCLEOTIDE SEQUENCE [LARGE SCALE GENOMIC DNA]</scope>
    <source>
        <strain evidence="3 4">Milli4</strain>
    </source>
</reference>
<dbReference type="RefSeq" id="WP_208311752.1">
    <property type="nucleotide sequence ID" value="NZ_JAELYA010000001.1"/>
</dbReference>
<dbReference type="InterPro" id="IPR012338">
    <property type="entry name" value="Beta-lactam/transpept-like"/>
</dbReference>
<organism evidence="3 4">
    <name type="scientific">Pseudomonas schmalbachii</name>
    <dbReference type="NCBI Taxonomy" id="2816993"/>
    <lineage>
        <taxon>Bacteria</taxon>
        <taxon>Pseudomonadati</taxon>
        <taxon>Pseudomonadota</taxon>
        <taxon>Gammaproteobacteria</taxon>
        <taxon>Pseudomonadales</taxon>
        <taxon>Pseudomonadaceae</taxon>
        <taxon>Pseudomonas</taxon>
    </lineage>
</organism>
<dbReference type="EMBL" id="JAELYA010000001">
    <property type="protein sequence ID" value="MBO3273934.1"/>
    <property type="molecule type" value="Genomic_DNA"/>
</dbReference>
<dbReference type="InterPro" id="IPR050789">
    <property type="entry name" value="Diverse_Enzym_Activities"/>
</dbReference>
<gene>
    <name evidence="3" type="ORF">JFY56_01685</name>
</gene>
<dbReference type="PANTHER" id="PTHR43283">
    <property type="entry name" value="BETA-LACTAMASE-RELATED"/>
    <property type="match status" value="1"/>
</dbReference>
<proteinExistence type="predicted"/>
<dbReference type="Gene3D" id="3.40.710.10">
    <property type="entry name" value="DD-peptidase/beta-lactamase superfamily"/>
    <property type="match status" value="1"/>
</dbReference>
<dbReference type="InterPro" id="IPR001466">
    <property type="entry name" value="Beta-lactam-related"/>
</dbReference>
<evidence type="ECO:0000259" key="2">
    <source>
        <dbReference type="Pfam" id="PF00144"/>
    </source>
</evidence>
<comment type="caution">
    <text evidence="3">The sequence shown here is derived from an EMBL/GenBank/DDBJ whole genome shotgun (WGS) entry which is preliminary data.</text>
</comment>
<evidence type="ECO:0000313" key="4">
    <source>
        <dbReference type="Proteomes" id="UP000669060"/>
    </source>
</evidence>
<keyword evidence="4" id="KW-1185">Reference proteome</keyword>
<name>A0ABS3TJV0_9PSED</name>
<dbReference type="Pfam" id="PF00144">
    <property type="entry name" value="Beta-lactamase"/>
    <property type="match status" value="1"/>
</dbReference>
<dbReference type="PANTHER" id="PTHR43283:SF7">
    <property type="entry name" value="BETA-LACTAMASE-RELATED DOMAIN-CONTAINING PROTEIN"/>
    <property type="match status" value="1"/>
</dbReference>
<accession>A0ABS3TJV0</accession>
<dbReference type="Proteomes" id="UP000669060">
    <property type="component" value="Unassembled WGS sequence"/>
</dbReference>
<dbReference type="GO" id="GO:0016787">
    <property type="term" value="F:hydrolase activity"/>
    <property type="evidence" value="ECO:0007669"/>
    <property type="project" value="UniProtKB-KW"/>
</dbReference>
<evidence type="ECO:0000313" key="3">
    <source>
        <dbReference type="EMBL" id="MBO3273934.1"/>
    </source>
</evidence>
<feature type="signal peptide" evidence="1">
    <location>
        <begin position="1"/>
        <end position="34"/>
    </location>
</feature>
<sequence length="442" mass="47481">MNIPPISIIVPAPCKRVAAACLLLTTLGLQPAFAVDGAGVMQGFPPAAEQRVTKANAFRMPYLRWAVSHARELSPTRNVARAESPLALPGGESRDLSILAFPVGKQSMTLARYLNETDTDGFLVLHKGEVVYERYFERFSAGQPHIWASMTKSVTGLLAAQLVSEGRLDPQARLSRYVPELAGTPFGDASVQQNLDMEVAVSYPSDVPPDIGLFAATGIFPRKPGMPGTIYDFLKVVRSVPGQSGEPLFFYQNGSPEAVAWAISRITGQSWSSLVSERIWSRFAADDADMLVDEQGIEMASGGLSSSLRDTGRFAEAVRLALASEDRQDSFVRAVQSGLAPHDNRALVAASGKARGRDGYSYRNYWYQKNDGDGSVEAAGRFGQKIYINPARELVIVKLASAADMQPRATQAGAGAAPALRPSDSQEAFNAMVSAVLKAIPG</sequence>
<dbReference type="SUPFAM" id="SSF56601">
    <property type="entry name" value="beta-lactamase/transpeptidase-like"/>
    <property type="match status" value="1"/>
</dbReference>
<keyword evidence="3" id="KW-0378">Hydrolase</keyword>
<protein>
    <submittedName>
        <fullName evidence="3">Serine hydrolase</fullName>
    </submittedName>
</protein>
<evidence type="ECO:0000256" key="1">
    <source>
        <dbReference type="SAM" id="SignalP"/>
    </source>
</evidence>
<feature type="chain" id="PRO_5045995492" evidence="1">
    <location>
        <begin position="35"/>
        <end position="442"/>
    </location>
</feature>
<keyword evidence="1" id="KW-0732">Signal</keyword>